<evidence type="ECO:0000259" key="9">
    <source>
        <dbReference type="Pfam" id="PF04909"/>
    </source>
</evidence>
<dbReference type="GO" id="GO:0046872">
    <property type="term" value="F:metal ion binding"/>
    <property type="evidence" value="ECO:0007669"/>
    <property type="project" value="UniProtKB-KW"/>
</dbReference>
<organism evidence="10 11">
    <name type="scientific">Knufia fluminis</name>
    <dbReference type="NCBI Taxonomy" id="191047"/>
    <lineage>
        <taxon>Eukaryota</taxon>
        <taxon>Fungi</taxon>
        <taxon>Dikarya</taxon>
        <taxon>Ascomycota</taxon>
        <taxon>Pezizomycotina</taxon>
        <taxon>Eurotiomycetes</taxon>
        <taxon>Chaetothyriomycetidae</taxon>
        <taxon>Chaetothyriales</taxon>
        <taxon>Trichomeriaceae</taxon>
        <taxon>Knufia</taxon>
    </lineage>
</organism>
<evidence type="ECO:0000256" key="8">
    <source>
        <dbReference type="RuleBase" id="RU366045"/>
    </source>
</evidence>
<dbReference type="Pfam" id="PF04909">
    <property type="entry name" value="Amidohydro_2"/>
    <property type="match status" value="1"/>
</dbReference>
<dbReference type="Gene3D" id="3.20.20.140">
    <property type="entry name" value="Metal-dependent hydrolases"/>
    <property type="match status" value="1"/>
</dbReference>
<evidence type="ECO:0000313" key="11">
    <source>
        <dbReference type="Proteomes" id="UP001316803"/>
    </source>
</evidence>
<dbReference type="Proteomes" id="UP001316803">
    <property type="component" value="Unassembled WGS sequence"/>
</dbReference>
<evidence type="ECO:0000256" key="5">
    <source>
        <dbReference type="ARBA" id="ARBA00023239"/>
    </source>
</evidence>
<sequence>MPLQKLDLHSHFVPDFYRDALLKAGYQHPDGMPAIPQWSEKDHLDFHTSLNVTKSILSITSPGTHLIPGQDAQARTLTRRVNEYASDLKRRRPSQFGFFASLPLPDVEGSLAEIAYASDTLNADGFTLMTNHHGLYPGDKNFDPVFDELNRRKAIVFIHPTTPCTAHHDGSAAHAAPLEHTYPRPMFEFFFDTARAYIHLFLSGTISRCPDITFVVTHAAGALPPLITRFATAPALLKLPGIDLSVTPEYVKERLNSEQFFFDTAGWVFPDQIRGLLAYLKDSEKGKRIVYGSDYPWTPFAGVKALSEAHDTHLSSFFPGEEESVAEGNAKRLLGAKGRQGKI</sequence>
<dbReference type="GO" id="GO:0047596">
    <property type="term" value="F:6-methylsalicylate decarboxylase activity"/>
    <property type="evidence" value="ECO:0007669"/>
    <property type="project" value="UniProtKB-EC"/>
</dbReference>
<dbReference type="AlphaFoldDB" id="A0AAN8ED65"/>
<keyword evidence="5 8" id="KW-0456">Lyase</keyword>
<dbReference type="GO" id="GO:0019748">
    <property type="term" value="P:secondary metabolic process"/>
    <property type="evidence" value="ECO:0007669"/>
    <property type="project" value="TreeGrafter"/>
</dbReference>
<name>A0AAN8ED65_9EURO</name>
<dbReference type="EMBL" id="JAKLMC020000020">
    <property type="protein sequence ID" value="KAK5951385.1"/>
    <property type="molecule type" value="Genomic_DNA"/>
</dbReference>
<evidence type="ECO:0000256" key="2">
    <source>
        <dbReference type="ARBA" id="ARBA00022723"/>
    </source>
</evidence>
<dbReference type="InterPro" id="IPR032465">
    <property type="entry name" value="ACMSD"/>
</dbReference>
<keyword evidence="11" id="KW-1185">Reference proteome</keyword>
<evidence type="ECO:0000256" key="4">
    <source>
        <dbReference type="ARBA" id="ARBA00022833"/>
    </source>
</evidence>
<evidence type="ECO:0000256" key="7">
    <source>
        <dbReference type="ARBA" id="ARBA00038889"/>
    </source>
</evidence>
<evidence type="ECO:0000313" key="10">
    <source>
        <dbReference type="EMBL" id="KAK5951385.1"/>
    </source>
</evidence>
<evidence type="ECO:0000256" key="3">
    <source>
        <dbReference type="ARBA" id="ARBA00022793"/>
    </source>
</evidence>
<keyword evidence="3 8" id="KW-0210">Decarboxylase</keyword>
<evidence type="ECO:0000256" key="1">
    <source>
        <dbReference type="ARBA" id="ARBA00005871"/>
    </source>
</evidence>
<comment type="caution">
    <text evidence="10">The sequence shown here is derived from an EMBL/GenBank/DDBJ whole genome shotgun (WGS) entry which is preliminary data.</text>
</comment>
<dbReference type="EC" id="4.1.1.52" evidence="7"/>
<gene>
    <name evidence="10" type="ORF">OHC33_007441</name>
</gene>
<comment type="similarity">
    <text evidence="1">Belongs to the metallo-dependent hydrolases superfamily. ACMSD family.</text>
</comment>
<keyword evidence="4" id="KW-0862">Zinc</keyword>
<keyword evidence="2" id="KW-0479">Metal-binding</keyword>
<dbReference type="PANTHER" id="PTHR21240:SF29">
    <property type="entry name" value="AMIDOHYDROLASE-RELATED DOMAIN-CONTAINING PROTEIN"/>
    <property type="match status" value="1"/>
</dbReference>
<reference evidence="10 11" key="1">
    <citation type="submission" date="2022-12" db="EMBL/GenBank/DDBJ databases">
        <title>Genomic features and morphological characterization of a novel Knufia sp. strain isolated from spacecraft assembly facility.</title>
        <authorList>
            <person name="Teixeira M."/>
            <person name="Chander A.M."/>
            <person name="Stajich J.E."/>
            <person name="Venkateswaran K."/>
        </authorList>
    </citation>
    <scope>NUCLEOTIDE SEQUENCE [LARGE SCALE GENOMIC DNA]</scope>
    <source>
        <strain evidence="10 11">FJI-L2-BK-P2</strain>
    </source>
</reference>
<dbReference type="GO" id="GO:0016787">
    <property type="term" value="F:hydrolase activity"/>
    <property type="evidence" value="ECO:0007669"/>
    <property type="project" value="InterPro"/>
</dbReference>
<protein>
    <recommendedName>
        <fullName evidence="7">6-methylsalicylate decarboxylase</fullName>
        <ecNumber evidence="7">4.1.1.52</ecNumber>
    </recommendedName>
</protein>
<dbReference type="SUPFAM" id="SSF51556">
    <property type="entry name" value="Metallo-dependent hydrolases"/>
    <property type="match status" value="1"/>
</dbReference>
<dbReference type="GO" id="GO:0005829">
    <property type="term" value="C:cytosol"/>
    <property type="evidence" value="ECO:0007669"/>
    <property type="project" value="TreeGrafter"/>
</dbReference>
<evidence type="ECO:0000256" key="6">
    <source>
        <dbReference type="ARBA" id="ARBA00036832"/>
    </source>
</evidence>
<comment type="catalytic activity">
    <reaction evidence="6">
        <text>6-methylsalicylate + H(+) = 3-methylphenol + CO2</text>
        <dbReference type="Rhea" id="RHEA:23112"/>
        <dbReference type="ChEBI" id="CHEBI:15378"/>
        <dbReference type="ChEBI" id="CHEBI:16526"/>
        <dbReference type="ChEBI" id="CHEBI:17231"/>
        <dbReference type="ChEBI" id="CHEBI:36658"/>
        <dbReference type="EC" id="4.1.1.52"/>
    </reaction>
    <physiologicalReaction direction="left-to-right" evidence="6">
        <dbReference type="Rhea" id="RHEA:23113"/>
    </physiologicalReaction>
</comment>
<dbReference type="InterPro" id="IPR006680">
    <property type="entry name" value="Amidohydro-rel"/>
</dbReference>
<proteinExistence type="inferred from homology"/>
<accession>A0AAN8ED65</accession>
<dbReference type="PANTHER" id="PTHR21240">
    <property type="entry name" value="2-AMINO-3-CARBOXYLMUCONATE-6-SEMIALDEHYDE DECARBOXYLASE"/>
    <property type="match status" value="1"/>
</dbReference>
<feature type="domain" description="Amidohydrolase-related" evidence="9">
    <location>
        <begin position="7"/>
        <end position="335"/>
    </location>
</feature>
<dbReference type="InterPro" id="IPR032466">
    <property type="entry name" value="Metal_Hydrolase"/>
</dbReference>